<evidence type="ECO:0000256" key="2">
    <source>
        <dbReference type="ARBA" id="ARBA00022840"/>
    </source>
</evidence>
<dbReference type="GO" id="GO:0016887">
    <property type="term" value="F:ATP hydrolysis activity"/>
    <property type="evidence" value="ECO:0007669"/>
    <property type="project" value="TreeGrafter"/>
</dbReference>
<dbReference type="SUPFAM" id="SSF52540">
    <property type="entry name" value="P-loop containing nucleoside triphosphate hydrolases"/>
    <property type="match status" value="1"/>
</dbReference>
<evidence type="ECO:0000256" key="1">
    <source>
        <dbReference type="ARBA" id="ARBA00022741"/>
    </source>
</evidence>
<dbReference type="GO" id="GO:0051782">
    <property type="term" value="P:negative regulation of cell division"/>
    <property type="evidence" value="ECO:0007669"/>
    <property type="project" value="TreeGrafter"/>
</dbReference>
<dbReference type="InterPro" id="IPR027417">
    <property type="entry name" value="P-loop_NTPase"/>
</dbReference>
<dbReference type="GO" id="GO:0005524">
    <property type="term" value="F:ATP binding"/>
    <property type="evidence" value="ECO:0007669"/>
    <property type="project" value="UniProtKB-KW"/>
</dbReference>
<dbReference type="GO" id="GO:0009898">
    <property type="term" value="C:cytoplasmic side of plasma membrane"/>
    <property type="evidence" value="ECO:0007669"/>
    <property type="project" value="TreeGrafter"/>
</dbReference>
<keyword evidence="1" id="KW-0547">Nucleotide-binding</keyword>
<dbReference type="PANTHER" id="PTHR43384">
    <property type="entry name" value="SEPTUM SITE-DETERMINING PROTEIN MIND HOMOLOG, CHLOROPLASTIC-RELATED"/>
    <property type="match status" value="1"/>
</dbReference>
<dbReference type="InterPro" id="IPR050625">
    <property type="entry name" value="ParA/MinD_ATPase"/>
</dbReference>
<name>A0A7T5R3T2_9BACT</name>
<dbReference type="PANTHER" id="PTHR43384:SF6">
    <property type="entry name" value="SEPTUM SITE-DETERMINING PROTEIN MIND HOMOLOG, CHLOROPLASTIC"/>
    <property type="match status" value="1"/>
</dbReference>
<protein>
    <submittedName>
        <fullName evidence="3">AAA family ATPase</fullName>
    </submittedName>
</protein>
<keyword evidence="2" id="KW-0067">ATP-binding</keyword>
<dbReference type="InterPro" id="IPR011006">
    <property type="entry name" value="CheY-like_superfamily"/>
</dbReference>
<dbReference type="Gene3D" id="3.40.50.300">
    <property type="entry name" value="P-loop containing nucleotide triphosphate hydrolases"/>
    <property type="match status" value="1"/>
</dbReference>
<dbReference type="Gene3D" id="3.40.50.2300">
    <property type="match status" value="1"/>
</dbReference>
<dbReference type="AlphaFoldDB" id="A0A7T5R3T2"/>
<organism evidence="3 4">
    <name type="scientific">Micavibrio aeruginosavorus</name>
    <dbReference type="NCBI Taxonomy" id="349221"/>
    <lineage>
        <taxon>Bacteria</taxon>
        <taxon>Pseudomonadati</taxon>
        <taxon>Bdellovibrionota</taxon>
        <taxon>Bdellovibrionia</taxon>
        <taxon>Bdellovibrionales</taxon>
        <taxon>Pseudobdellovibrionaceae</taxon>
        <taxon>Micavibrio</taxon>
    </lineage>
</organism>
<dbReference type="EMBL" id="CP066681">
    <property type="protein sequence ID" value="QQG36975.1"/>
    <property type="molecule type" value="Genomic_DNA"/>
</dbReference>
<gene>
    <name evidence="3" type="ORF">HYS17_04185</name>
</gene>
<evidence type="ECO:0000313" key="4">
    <source>
        <dbReference type="Proteomes" id="UP000595362"/>
    </source>
</evidence>
<dbReference type="Proteomes" id="UP000595362">
    <property type="component" value="Chromosome"/>
</dbReference>
<dbReference type="SUPFAM" id="SSF52172">
    <property type="entry name" value="CheY-like"/>
    <property type="match status" value="1"/>
</dbReference>
<reference evidence="3 4" key="1">
    <citation type="submission" date="2020-07" db="EMBL/GenBank/DDBJ databases">
        <title>Huge and variable diversity of episymbiotic CPR bacteria and DPANN archaea in groundwater ecosystems.</title>
        <authorList>
            <person name="He C.Y."/>
            <person name="Keren R."/>
            <person name="Whittaker M."/>
            <person name="Farag I.F."/>
            <person name="Doudna J."/>
            <person name="Cate J.H.D."/>
            <person name="Banfield J.F."/>
        </authorList>
    </citation>
    <scope>NUCLEOTIDE SEQUENCE [LARGE SCALE GENOMIC DNA]</scope>
    <source>
        <strain evidence="3">NC_groundwater_70_Ag_B-0.1um_54_66</strain>
    </source>
</reference>
<accession>A0A7T5R3T2</accession>
<sequence length="417" mass="44895">MSDDDRSYTSVLLPSARVTLFTRDAETRAAFEAIRQDWRFARVTLDVVEGGVNDAINTYTSYASPDLVIIQTEEIADGFTDRLEALGGVCNEGTAAIIIGPVNDVNLYRRLVNLGISDYLVKPIRTEHLGNDIAATLLKKIGATGSRLIALMGGKGGVGVTAISETLAWATSDMLGQKTFLLDASGGWSTLSVGIGFEPAATLAEAARAAVEKNEDSLGRMIHEASDKLFVLSSGSDVMLEDNVPPEHYETLLNYLMGIYPVVIVDLSQSPSALRRVVLTKANRIVMVTTPTLPAVRATRTLLQELKDLRGGASDEAEIVVNMQGYSAKNEVSKSQIEQGLERRVAVVIPFETDLFVTVESQGKKLHEDKEGVLIAEKLLRIVRDVISGAGSDGTKTEDDKKSGKLSGLLTKLKAKG</sequence>
<dbReference type="GO" id="GO:0005829">
    <property type="term" value="C:cytosol"/>
    <property type="evidence" value="ECO:0007669"/>
    <property type="project" value="TreeGrafter"/>
</dbReference>
<evidence type="ECO:0000313" key="3">
    <source>
        <dbReference type="EMBL" id="QQG36975.1"/>
    </source>
</evidence>
<proteinExistence type="predicted"/>